<comment type="caution">
    <text evidence="2">The sequence shown here is derived from an EMBL/GenBank/DDBJ whole genome shotgun (WGS) entry which is preliminary data.</text>
</comment>
<dbReference type="AlphaFoldDB" id="A0AAW2GTL4"/>
<gene>
    <name evidence="2" type="ORF">PUN28_002285</name>
</gene>
<reference evidence="2 3" key="1">
    <citation type="submission" date="2023-03" db="EMBL/GenBank/DDBJ databases">
        <title>High recombination rates correlate with genetic variation in Cardiocondyla obscurior ants.</title>
        <authorList>
            <person name="Errbii M."/>
        </authorList>
    </citation>
    <scope>NUCLEOTIDE SEQUENCE [LARGE SCALE GENOMIC DNA]</scope>
    <source>
        <strain evidence="2">Alpha-2009</strain>
        <tissue evidence="2">Whole body</tissue>
    </source>
</reference>
<protein>
    <submittedName>
        <fullName evidence="2">Uncharacterized protein</fullName>
    </submittedName>
</protein>
<keyword evidence="1" id="KW-0472">Membrane</keyword>
<sequence>MPAAALCNIFFRKCFFFFFFYVVEKLSKVTCKNCYCGPNICVSIRSQPDSFTVQIIDNEYVVYGSELLIRYNPHVGMFSYREVKPVNVVLNEIAIEFEEDYAVQDCRLFLPMNIKGSNNFRNCSFLCVSVCIFLGRNIFILHFDFFYFNVIIGVSNSRIIFQSININIARTVYLRIRNIINITFSKVAVVSAAIDCTDTFKFVVIFHVTFSSIFSASQQRYWQKLISITYYFLYLHFLRALLICLSYLRDLYYLSLLLLDFLFFLLNFVRF</sequence>
<proteinExistence type="predicted"/>
<keyword evidence="1" id="KW-0812">Transmembrane</keyword>
<feature type="transmembrane region" description="Helical" evidence="1">
    <location>
        <begin position="251"/>
        <end position="269"/>
    </location>
</feature>
<evidence type="ECO:0000313" key="3">
    <source>
        <dbReference type="Proteomes" id="UP001430953"/>
    </source>
</evidence>
<feature type="transmembrane region" description="Helical" evidence="1">
    <location>
        <begin position="228"/>
        <end position="245"/>
    </location>
</feature>
<organism evidence="2 3">
    <name type="scientific">Cardiocondyla obscurior</name>
    <dbReference type="NCBI Taxonomy" id="286306"/>
    <lineage>
        <taxon>Eukaryota</taxon>
        <taxon>Metazoa</taxon>
        <taxon>Ecdysozoa</taxon>
        <taxon>Arthropoda</taxon>
        <taxon>Hexapoda</taxon>
        <taxon>Insecta</taxon>
        <taxon>Pterygota</taxon>
        <taxon>Neoptera</taxon>
        <taxon>Endopterygota</taxon>
        <taxon>Hymenoptera</taxon>
        <taxon>Apocrita</taxon>
        <taxon>Aculeata</taxon>
        <taxon>Formicoidea</taxon>
        <taxon>Formicidae</taxon>
        <taxon>Myrmicinae</taxon>
        <taxon>Cardiocondyla</taxon>
    </lineage>
</organism>
<dbReference type="Proteomes" id="UP001430953">
    <property type="component" value="Unassembled WGS sequence"/>
</dbReference>
<dbReference type="EMBL" id="JADYXP020000002">
    <property type="protein sequence ID" value="KAL0130542.1"/>
    <property type="molecule type" value="Genomic_DNA"/>
</dbReference>
<feature type="transmembrane region" description="Helical" evidence="1">
    <location>
        <begin position="120"/>
        <end position="139"/>
    </location>
</feature>
<evidence type="ECO:0000313" key="2">
    <source>
        <dbReference type="EMBL" id="KAL0130542.1"/>
    </source>
</evidence>
<accession>A0AAW2GTL4</accession>
<evidence type="ECO:0000256" key="1">
    <source>
        <dbReference type="SAM" id="Phobius"/>
    </source>
</evidence>
<feature type="transmembrane region" description="Helical" evidence="1">
    <location>
        <begin position="145"/>
        <end position="164"/>
    </location>
</feature>
<name>A0AAW2GTL4_9HYME</name>
<keyword evidence="3" id="KW-1185">Reference proteome</keyword>
<keyword evidence="1" id="KW-1133">Transmembrane helix</keyword>